<dbReference type="PANTHER" id="PTHR10648">
    <property type="entry name" value="SERINE/THREONINE-PROTEIN PHOSPHATASE PP2A 65 KDA REGULATORY SUBUNIT"/>
    <property type="match status" value="1"/>
</dbReference>
<feature type="region of interest" description="Disordered" evidence="2">
    <location>
        <begin position="218"/>
        <end position="240"/>
    </location>
</feature>
<dbReference type="Gene3D" id="1.25.10.10">
    <property type="entry name" value="Leucine-rich Repeat Variant"/>
    <property type="match status" value="1"/>
</dbReference>
<sequence>MTLSPLLGKSLRNWRERDLIERSMVSWVALIGPDVISLVLALLVKGLEDCVATVRETTISILPELLNIFSPHKEALQQFHYELQRLATSPNYRRRMTFVACQQILALSVDKGGQLFVSRDESSLRSVADLANDSTEGVRIGVARFAGLVLRTLLRDSHPIPTILRNLVRHLSEDSSHEVQAYVAGLSVGLAVEDNILSLASLRLPRKSVIQTATFSRPPLPLSVDPNDEEESTPDLSVQR</sequence>
<comment type="caution">
    <text evidence="3">The sequence shown here is derived from an EMBL/GenBank/DDBJ whole genome shotgun (WGS) entry which is preliminary data.</text>
</comment>
<keyword evidence="1" id="KW-0677">Repeat</keyword>
<dbReference type="SUPFAM" id="SSF48371">
    <property type="entry name" value="ARM repeat"/>
    <property type="match status" value="1"/>
</dbReference>
<evidence type="ECO:0000256" key="1">
    <source>
        <dbReference type="ARBA" id="ARBA00022737"/>
    </source>
</evidence>
<dbReference type="InterPro" id="IPR016024">
    <property type="entry name" value="ARM-type_fold"/>
</dbReference>
<evidence type="ECO:0000256" key="2">
    <source>
        <dbReference type="SAM" id="MobiDB-lite"/>
    </source>
</evidence>
<accession>A0A9P5NR91</accession>
<protein>
    <submittedName>
        <fullName evidence="3">Uncharacterized protein</fullName>
    </submittedName>
</protein>
<name>A0A9P5NR91_GYMJU</name>
<dbReference type="Proteomes" id="UP000724874">
    <property type="component" value="Unassembled WGS sequence"/>
</dbReference>
<gene>
    <name evidence="3" type="ORF">CPB84DRAFT_887003</name>
</gene>
<dbReference type="GO" id="GO:0005737">
    <property type="term" value="C:cytoplasm"/>
    <property type="evidence" value="ECO:0007669"/>
    <property type="project" value="TreeGrafter"/>
</dbReference>
<dbReference type="EMBL" id="JADNYJ010000038">
    <property type="protein sequence ID" value="KAF8902036.1"/>
    <property type="molecule type" value="Genomic_DNA"/>
</dbReference>
<dbReference type="AlphaFoldDB" id="A0A9P5NR91"/>
<evidence type="ECO:0000313" key="4">
    <source>
        <dbReference type="Proteomes" id="UP000724874"/>
    </source>
</evidence>
<dbReference type="OrthoDB" id="340346at2759"/>
<evidence type="ECO:0000313" key="3">
    <source>
        <dbReference type="EMBL" id="KAF8902036.1"/>
    </source>
</evidence>
<dbReference type="PANTHER" id="PTHR10648:SF1">
    <property type="entry name" value="SERINE_THREONINE-PROTEIN PHOSPHATASE 4 REGULATORY SUBUNIT 1"/>
    <property type="match status" value="1"/>
</dbReference>
<reference evidence="3" key="1">
    <citation type="submission" date="2020-11" db="EMBL/GenBank/DDBJ databases">
        <authorList>
            <consortium name="DOE Joint Genome Institute"/>
            <person name="Ahrendt S."/>
            <person name="Riley R."/>
            <person name="Andreopoulos W."/>
            <person name="LaButti K."/>
            <person name="Pangilinan J."/>
            <person name="Ruiz-duenas F.J."/>
            <person name="Barrasa J.M."/>
            <person name="Sanchez-Garcia M."/>
            <person name="Camarero S."/>
            <person name="Miyauchi S."/>
            <person name="Serrano A."/>
            <person name="Linde D."/>
            <person name="Babiker R."/>
            <person name="Drula E."/>
            <person name="Ayuso-Fernandez I."/>
            <person name="Pacheco R."/>
            <person name="Padilla G."/>
            <person name="Ferreira P."/>
            <person name="Barriuso J."/>
            <person name="Kellner H."/>
            <person name="Castanera R."/>
            <person name="Alfaro M."/>
            <person name="Ramirez L."/>
            <person name="Pisabarro A.G."/>
            <person name="Kuo A."/>
            <person name="Tritt A."/>
            <person name="Lipzen A."/>
            <person name="He G."/>
            <person name="Yan M."/>
            <person name="Ng V."/>
            <person name="Cullen D."/>
            <person name="Martin F."/>
            <person name="Rosso M.-N."/>
            <person name="Henrissat B."/>
            <person name="Hibbett D."/>
            <person name="Martinez A.T."/>
            <person name="Grigoriev I.V."/>
        </authorList>
    </citation>
    <scope>NUCLEOTIDE SEQUENCE</scope>
    <source>
        <strain evidence="3">AH 44721</strain>
    </source>
</reference>
<organism evidence="3 4">
    <name type="scientific">Gymnopilus junonius</name>
    <name type="common">Spectacular rustgill mushroom</name>
    <name type="synonym">Gymnopilus spectabilis subsp. junonius</name>
    <dbReference type="NCBI Taxonomy" id="109634"/>
    <lineage>
        <taxon>Eukaryota</taxon>
        <taxon>Fungi</taxon>
        <taxon>Dikarya</taxon>
        <taxon>Basidiomycota</taxon>
        <taxon>Agaricomycotina</taxon>
        <taxon>Agaricomycetes</taxon>
        <taxon>Agaricomycetidae</taxon>
        <taxon>Agaricales</taxon>
        <taxon>Agaricineae</taxon>
        <taxon>Hymenogastraceae</taxon>
        <taxon>Gymnopilus</taxon>
    </lineage>
</organism>
<proteinExistence type="predicted"/>
<keyword evidence="4" id="KW-1185">Reference proteome</keyword>
<dbReference type="GO" id="GO:0019888">
    <property type="term" value="F:protein phosphatase regulator activity"/>
    <property type="evidence" value="ECO:0007669"/>
    <property type="project" value="TreeGrafter"/>
</dbReference>
<dbReference type="InterPro" id="IPR011989">
    <property type="entry name" value="ARM-like"/>
</dbReference>
<dbReference type="InterPro" id="IPR051023">
    <property type="entry name" value="PP2A_Regulatory_Subunit_A"/>
</dbReference>